<dbReference type="EMBL" id="CM034389">
    <property type="protein sequence ID" value="KAJ0182407.1"/>
    <property type="molecule type" value="Genomic_DNA"/>
</dbReference>
<name>A0ACC1DG55_9NEOP</name>
<organism evidence="1 2">
    <name type="scientific">Dendrolimus kikuchii</name>
    <dbReference type="NCBI Taxonomy" id="765133"/>
    <lineage>
        <taxon>Eukaryota</taxon>
        <taxon>Metazoa</taxon>
        <taxon>Ecdysozoa</taxon>
        <taxon>Arthropoda</taxon>
        <taxon>Hexapoda</taxon>
        <taxon>Insecta</taxon>
        <taxon>Pterygota</taxon>
        <taxon>Neoptera</taxon>
        <taxon>Endopterygota</taxon>
        <taxon>Lepidoptera</taxon>
        <taxon>Glossata</taxon>
        <taxon>Ditrysia</taxon>
        <taxon>Bombycoidea</taxon>
        <taxon>Lasiocampidae</taxon>
        <taxon>Dendrolimus</taxon>
    </lineage>
</organism>
<evidence type="ECO:0000313" key="2">
    <source>
        <dbReference type="Proteomes" id="UP000824533"/>
    </source>
</evidence>
<accession>A0ACC1DG55</accession>
<protein>
    <submittedName>
        <fullName evidence="1">Uncharacterized protein</fullName>
    </submittedName>
</protein>
<comment type="caution">
    <text evidence="1">The sequence shown here is derived from an EMBL/GenBank/DDBJ whole genome shotgun (WGS) entry which is preliminary data.</text>
</comment>
<proteinExistence type="predicted"/>
<keyword evidence="2" id="KW-1185">Reference proteome</keyword>
<evidence type="ECO:0000313" key="1">
    <source>
        <dbReference type="EMBL" id="KAJ0182407.1"/>
    </source>
</evidence>
<dbReference type="Proteomes" id="UP000824533">
    <property type="component" value="Linkage Group LG03"/>
</dbReference>
<sequence length="1120" mass="128040">MLSYFTAFINKLLGRSNFSEDEDDQEEYLAEQLLNLEISESGTYETETDYTPEIPRDVHCFERTGVVTYIDTNHILIDGRLYFDLSMCSLSLNLNDKVTYLYYKDKNDSVIIVRILTNHGTIWCDENYEENTDESKFKVLEHVIIGEVEYREKRFVFMKDTDLKFSLDDVEGTFIPTKGDWLELKCKVQWDENKPTDISPIQVLTVISFKPVRSKIKTTVVTEWSGQEGLCDKQIYFNKQCIQDGIEPKIRSKVIVEAIESNQGICNWRALKLLIIKSNTTEQSDAPILNIEDTSLKIEREKNIDITYPLKFDKLDFNDTATMMITIKNNGNQPHIINKWIILSKKRDSQINVSPILTRPKRLNPKQTFSFTVTCQPKFFGSSKEHLLIMFRGFQINRFVEIDVVNKDCVNVNLMSKGRIKTYDKIENMKEIRRNDLNLIVPGVKLLKAPSFVPVKLGLFPIPNKVWNAVLGDSTQTVHSSDFYTVINRIESSLPCLTQNLNINNYTDRWHNLLFMEEIQRNIHMRVYDMSNVFLIQCQEYLGIDLNNLSETRPSIIQGDRAVVTDIWNNNTRYEGFVHAIKGGLVLMKFHQRFHESYSGSDVSIEFHFSRSVYRRAHQAINLAISNLGPELLFPTRVLSRPSQLSHERIQSINWFNKNLNIEQKAAVTNIILGESRPLPYLIFGPPGTGKTITVVETILQILTMIPDSRILVATPSNSASNLITERLMQFRDTFSDSMIRLIAFYLTDSGAIPDVIKPYCATMDIARERTVKSKHILKDGINHNCSTSYIGRHRVTIGTCICLGVLAQMGLPKGHFTHIIVDEAGQATEPEIMIPMTFTDKENGQIILAGDPMQLGPVILSKYCVEFSMEESFLSRILSTFPYQKDFEAFKNGFNNKLVTKLNDNYRSLQEVLTLPSTMFYDASLIAKFDRNQPLVNRIRGVVSEIFNLPESKSVGLFVIGIRGSNVRAQDSPSWYNPQEASMVALTACKLYKRNITPNEIGIITPYIAQIKHLKLLFDAMGSAQPKIGTVEEFQGQEKPLIIISTVRSSEAYLLEDQRNVLGFVKCPKRMNVALTRAQVATFLFCDPHLLSTDPLWTKVIKNAVQEEKYMGCDLPLDF</sequence>
<gene>
    <name evidence="1" type="ORF">K1T71_001776</name>
</gene>
<reference evidence="1 2" key="1">
    <citation type="journal article" date="2021" name="Front. Genet.">
        <title>Chromosome-Level Genome Assembly Reveals Significant Gene Expansion in the Toll and IMD Signaling Pathways of Dendrolimus kikuchii.</title>
        <authorList>
            <person name="Zhou J."/>
            <person name="Wu P."/>
            <person name="Xiong Z."/>
            <person name="Liu N."/>
            <person name="Zhao N."/>
            <person name="Ji M."/>
            <person name="Qiu Y."/>
            <person name="Yang B."/>
        </authorList>
    </citation>
    <scope>NUCLEOTIDE SEQUENCE [LARGE SCALE GENOMIC DNA]</scope>
    <source>
        <strain evidence="1">Ann1</strain>
    </source>
</reference>